<dbReference type="InterPro" id="IPR012480">
    <property type="entry name" value="Hepar_II_III_C"/>
</dbReference>
<evidence type="ECO:0000259" key="2">
    <source>
        <dbReference type="Pfam" id="PF07940"/>
    </source>
</evidence>
<proteinExistence type="predicted"/>
<gene>
    <name evidence="3" type="ORF">FE784_22690</name>
</gene>
<dbReference type="GO" id="GO:0030313">
    <property type="term" value="C:cell envelope"/>
    <property type="evidence" value="ECO:0007669"/>
    <property type="project" value="UniProtKB-SubCell"/>
</dbReference>
<dbReference type="SUPFAM" id="SSF48230">
    <property type="entry name" value="Chondroitin AC/alginate lyase"/>
    <property type="match status" value="1"/>
</dbReference>
<comment type="caution">
    <text evidence="3">The sequence shown here is derived from an EMBL/GenBank/DDBJ whole genome shotgun (WGS) entry which is preliminary data.</text>
</comment>
<reference evidence="3 4" key="1">
    <citation type="submission" date="2019-05" db="EMBL/GenBank/DDBJ databases">
        <title>We sequenced the genome of Paenibacillus hemerocallicola KCTC 33185 for further insight into its adaptation and study the phylogeny of Paenibacillus.</title>
        <authorList>
            <person name="Narsing Rao M.P."/>
        </authorList>
    </citation>
    <scope>NUCLEOTIDE SEQUENCE [LARGE SCALE GENOMIC DNA]</scope>
    <source>
        <strain evidence="3 4">KCTC 33185</strain>
    </source>
</reference>
<organism evidence="3 4">
    <name type="scientific">Paenibacillus hemerocallicola</name>
    <dbReference type="NCBI Taxonomy" id="1172614"/>
    <lineage>
        <taxon>Bacteria</taxon>
        <taxon>Bacillati</taxon>
        <taxon>Bacillota</taxon>
        <taxon>Bacilli</taxon>
        <taxon>Bacillales</taxon>
        <taxon>Paenibacillaceae</taxon>
        <taxon>Paenibacillus</taxon>
    </lineage>
</organism>
<dbReference type="AlphaFoldDB" id="A0A5C4T6K0"/>
<dbReference type="OrthoDB" id="9772435at2"/>
<sequence>MVVTNAKRRVTLYTPSKVASARANIASCGWARDMKERAAAKADDALARGADFWWSLIPPQSVPRSYATNQAEGSPVTGKSFLALYGPYGYTLDLNEPWKITDPSSGCKFPTNDFAAYYASGLDRHGIFDPRLADRRLLVNTLCPDKGESWGVDDGFGWEDEQGNRWTFVAYYHHFLWKNLVMDVLTGLRDAYLYTGDIRYARIGVIMLDRIADVYPDMDTLPYDKTVFLNSHGGDGLGKTIGSIWETRLVKLYASAYDAFYPMMGDGETIGFLQEKARRYGLDNPKSSAEAIRLNIENGIIREVYPGVKTARIRGNTGYHQSALAMAAVVLDEPGTTEEWLQFVFRSGAYLKKPVHHISGGDMLASLVNLVDRDGHGDEGSPGYNSGWLEGYVLISDILSGYDSGFEGADLYRNIRLKRMFHSQLPLIMLDQYTAQIGDTGLTGNAFRLIDPKVAVKAYELYREPIMAQVAYFLNGNSTEGIHGDIFSEEADRLADEIRHEIETHGEWKPRSENMTGFGFAVLRDGDKADPDFGDTRRDLWMYYGRSGTSHAHRDKLNIGVHAFGLDLSPDLGYPEATGLWPKRHEWENNTISHNTVVVDNRKQNGSWVGLPRHFDDGPQVLLIEVEDPQSYPHTDMYRRTTAMIRVDEAQSYTVDFFRVKGGGDHRYSFHGTVGDVSVEGLRLVPQTDETGQFVGTYAGPDVPYGVPNDADPAEKLYQGSGYHYLENMERDTNPPDRFSVDWAVVDFRGLSPDAKDVHLRLTMLGSYDDVALADGVPPQKPTNPPALKYVIAHRQGEHLESIFSSVIEPYRDRRFIRSIEPLEVRRADGTVAGNFEARAIRIGLEGGRTDTVVCTLSSDTEYIVDGTLKFAGCFGVYAERDGLEVFIYANDGRFSDYSGDSRTFASGTVVDFTRELSFRNFLEVELDTLPGDGAYDTSADWIGRYVYVVNDGIRNAAYRIEHVERLGGNRYRVDIGEASLVRRYADANDFAKGYVYDIAEGAVFRIPLSHLIVRGETRKS</sequence>
<dbReference type="Proteomes" id="UP000307943">
    <property type="component" value="Unassembled WGS sequence"/>
</dbReference>
<dbReference type="InterPro" id="IPR008929">
    <property type="entry name" value="Chondroitin_lyas"/>
</dbReference>
<dbReference type="Gene3D" id="2.70.98.70">
    <property type="match status" value="1"/>
</dbReference>
<keyword evidence="4" id="KW-1185">Reference proteome</keyword>
<accession>A0A5C4T6K0</accession>
<protein>
    <recommendedName>
        <fullName evidence="2">Heparinase II/III-like C-terminal domain-containing protein</fullName>
    </recommendedName>
</protein>
<dbReference type="RefSeq" id="WP_139604514.1">
    <property type="nucleotide sequence ID" value="NZ_VDCQ01000035.1"/>
</dbReference>
<evidence type="ECO:0000313" key="4">
    <source>
        <dbReference type="Proteomes" id="UP000307943"/>
    </source>
</evidence>
<dbReference type="GO" id="GO:0016829">
    <property type="term" value="F:lyase activity"/>
    <property type="evidence" value="ECO:0007669"/>
    <property type="project" value="InterPro"/>
</dbReference>
<feature type="domain" description="Heparinase II/III-like C-terminal" evidence="2">
    <location>
        <begin position="518"/>
        <end position="605"/>
    </location>
</feature>
<evidence type="ECO:0000313" key="3">
    <source>
        <dbReference type="EMBL" id="TNJ63967.1"/>
    </source>
</evidence>
<dbReference type="Pfam" id="PF07940">
    <property type="entry name" value="Hepar_II_III_C"/>
    <property type="match status" value="1"/>
</dbReference>
<dbReference type="EMBL" id="VDCQ01000035">
    <property type="protein sequence ID" value="TNJ63967.1"/>
    <property type="molecule type" value="Genomic_DNA"/>
</dbReference>
<comment type="subcellular location">
    <subcellularLocation>
        <location evidence="1">Cell envelope</location>
    </subcellularLocation>
</comment>
<evidence type="ECO:0000256" key="1">
    <source>
        <dbReference type="ARBA" id="ARBA00004196"/>
    </source>
</evidence>
<dbReference type="Gene3D" id="1.50.10.100">
    <property type="entry name" value="Chondroitin AC/alginate lyase"/>
    <property type="match status" value="1"/>
</dbReference>
<name>A0A5C4T6K0_9BACL</name>